<dbReference type="SUPFAM" id="SSF81606">
    <property type="entry name" value="PP2C-like"/>
    <property type="match status" value="1"/>
</dbReference>
<dbReference type="InterPro" id="IPR036457">
    <property type="entry name" value="PPM-type-like_dom_sf"/>
</dbReference>
<dbReference type="Pfam" id="PF13672">
    <property type="entry name" value="PP2C_2"/>
    <property type="match status" value="1"/>
</dbReference>
<dbReference type="InterPro" id="IPR015655">
    <property type="entry name" value="PP2C"/>
</dbReference>
<reference evidence="2 4" key="1">
    <citation type="submission" date="2016-01" db="EMBL/GenBank/DDBJ databases">
        <authorList>
            <person name="Oliw E.H."/>
        </authorList>
    </citation>
    <scope>NUCLEOTIDE SEQUENCE [LARGE SCALE GENOMIC DNA]</scope>
    <source>
        <strain evidence="2 4">CMW7756B</strain>
    </source>
</reference>
<dbReference type="CDD" id="cd00143">
    <property type="entry name" value="PP2Cc"/>
    <property type="match status" value="1"/>
</dbReference>
<comment type="caution">
    <text evidence="2">The sequence shown here is derived from an EMBL/GenBank/DDBJ whole genome shotgun (WGS) entry which is preliminary data.</text>
</comment>
<gene>
    <name evidence="2" type="ORF">HMPREF3233_00831</name>
    <name evidence="3" type="ORF">QP520_05375</name>
</gene>
<dbReference type="Proteomes" id="UP000070226">
    <property type="component" value="Unassembled WGS sequence"/>
</dbReference>
<name>A0A133S5A3_9FIRM</name>
<dbReference type="PATRIC" id="fig|39777.7.peg.817"/>
<evidence type="ECO:0000313" key="3">
    <source>
        <dbReference type="EMBL" id="MDK7357049.1"/>
    </source>
</evidence>
<dbReference type="AlphaFoldDB" id="A0A133S5A3"/>
<dbReference type="InterPro" id="IPR001932">
    <property type="entry name" value="PPM-type_phosphatase-like_dom"/>
</dbReference>
<dbReference type="STRING" id="39777.B7L28_04130"/>
<dbReference type="SMART" id="SM00331">
    <property type="entry name" value="PP2C_SIG"/>
    <property type="match status" value="1"/>
</dbReference>
<organism evidence="2">
    <name type="scientific">Veillonella atypica</name>
    <dbReference type="NCBI Taxonomy" id="39777"/>
    <lineage>
        <taxon>Bacteria</taxon>
        <taxon>Bacillati</taxon>
        <taxon>Bacillota</taxon>
        <taxon>Negativicutes</taxon>
        <taxon>Veillonellales</taxon>
        <taxon>Veillonellaceae</taxon>
        <taxon>Veillonella</taxon>
    </lineage>
</organism>
<dbReference type="GO" id="GO:0004722">
    <property type="term" value="F:protein serine/threonine phosphatase activity"/>
    <property type="evidence" value="ECO:0007669"/>
    <property type="project" value="InterPro"/>
</dbReference>
<dbReference type="PANTHER" id="PTHR47992">
    <property type="entry name" value="PROTEIN PHOSPHATASE"/>
    <property type="match status" value="1"/>
</dbReference>
<proteinExistence type="predicted"/>
<dbReference type="RefSeq" id="WP_005378761.1">
    <property type="nucleotide sequence ID" value="NZ_CACRUN010000015.1"/>
</dbReference>
<accession>A0A133S5A3</accession>
<dbReference type="Proteomes" id="UP001236274">
    <property type="component" value="Unassembled WGS sequence"/>
</dbReference>
<evidence type="ECO:0000259" key="1">
    <source>
        <dbReference type="PROSITE" id="PS51746"/>
    </source>
</evidence>
<evidence type="ECO:0000313" key="2">
    <source>
        <dbReference type="EMBL" id="KXA64706.1"/>
    </source>
</evidence>
<dbReference type="EMBL" id="JASORJ010000006">
    <property type="protein sequence ID" value="MDK7357049.1"/>
    <property type="molecule type" value="Genomic_DNA"/>
</dbReference>
<dbReference type="Gene3D" id="3.60.40.10">
    <property type="entry name" value="PPM-type phosphatase domain"/>
    <property type="match status" value="1"/>
</dbReference>
<dbReference type="KEGG" id="vat:B7L28_04130"/>
<dbReference type="EMBL" id="LRQT01000020">
    <property type="protein sequence ID" value="KXA64706.1"/>
    <property type="molecule type" value="Genomic_DNA"/>
</dbReference>
<evidence type="ECO:0000313" key="4">
    <source>
        <dbReference type="Proteomes" id="UP000070226"/>
    </source>
</evidence>
<feature type="domain" description="PPM-type phosphatase" evidence="1">
    <location>
        <begin position="4"/>
        <end position="233"/>
    </location>
</feature>
<dbReference type="PROSITE" id="PS51746">
    <property type="entry name" value="PPM_2"/>
    <property type="match status" value="1"/>
</dbReference>
<sequence length="233" mass="25586">MNNIVGLSKIGLVRKQNEDRFFISDNICAVTDGMGGYRGGEIASTYAVDEIKEYLQSTPTINETSLVDAILHANTRIVNRVAREERLSGMGTTAVVVAKVDDNLLWASVGDSRLYIYRNDELTQITTDHSMVQQLLDAGEITKEEMIVHPQRNLLTRAVGVEEDLHVDSGTLPVKSGDRILLCTDGLSGYISDERIREVLHHIDDNTEVLNTLIADVYDAGAGDNVTIIVGTI</sequence>
<protein>
    <submittedName>
        <fullName evidence="2">Putative serine/threonine phosphatase stp</fullName>
    </submittedName>
    <submittedName>
        <fullName evidence="3">Stp1/IreP family PP2C-type Ser/Thr phosphatase</fullName>
    </submittedName>
</protein>
<dbReference type="SMART" id="SM00332">
    <property type="entry name" value="PP2Cc"/>
    <property type="match status" value="1"/>
</dbReference>
<reference evidence="3" key="2">
    <citation type="submission" date="2023-05" db="EMBL/GenBank/DDBJ databases">
        <title>Cataloging the Phylogenetic Diversity of Human Bladder Bacteria.</title>
        <authorList>
            <person name="Du J."/>
        </authorList>
    </citation>
    <scope>NUCLEOTIDE SEQUENCE</scope>
    <source>
        <strain evidence="3">UMB10101</strain>
    </source>
</reference>
<dbReference type="NCBIfam" id="NF033484">
    <property type="entry name" value="Stp1_PP2C_phos"/>
    <property type="match status" value="1"/>
</dbReference>